<dbReference type="CDD" id="cd00024">
    <property type="entry name" value="CD_CSD"/>
    <property type="match status" value="1"/>
</dbReference>
<accession>W9NDY3</accession>
<reference evidence="5" key="1">
    <citation type="submission" date="2011-10" db="EMBL/GenBank/DDBJ databases">
        <title>The Genome Sequence of Fusarium oxysporum HDV247.</title>
        <authorList>
            <consortium name="The Broad Institute Genome Sequencing Platform"/>
            <person name="Ma L.-J."/>
            <person name="Gale L.R."/>
            <person name="Schwartz D.C."/>
            <person name="Zhou S."/>
            <person name="Corby-Kistler H."/>
            <person name="Young S.K."/>
            <person name="Zeng Q."/>
            <person name="Gargeya S."/>
            <person name="Fitzgerald M."/>
            <person name="Haas B."/>
            <person name="Abouelleil A."/>
            <person name="Alvarado L."/>
            <person name="Arachchi H.M."/>
            <person name="Berlin A."/>
            <person name="Brown A."/>
            <person name="Chapman S.B."/>
            <person name="Chen Z."/>
            <person name="Dunbar C."/>
            <person name="Freedman E."/>
            <person name="Gearin G."/>
            <person name="Goldberg J."/>
            <person name="Griggs A."/>
            <person name="Gujja S."/>
            <person name="Heiman D."/>
            <person name="Howarth C."/>
            <person name="Larson L."/>
            <person name="Lui A."/>
            <person name="MacDonald P.J.P."/>
            <person name="Montmayeur A."/>
            <person name="Murphy C."/>
            <person name="Neiman D."/>
            <person name="Pearson M."/>
            <person name="Priest M."/>
            <person name="Roberts A."/>
            <person name="Saif S."/>
            <person name="Shea T."/>
            <person name="Shenoy N."/>
            <person name="Sisk P."/>
            <person name="Stolte C."/>
            <person name="Sykes S."/>
            <person name="Wortman J."/>
            <person name="Nusbaum C."/>
            <person name="Birren B."/>
        </authorList>
    </citation>
    <scope>NUCLEOTIDE SEQUENCE [LARGE SCALE GENOMIC DNA]</scope>
    <source>
        <strain evidence="5">HDV247</strain>
    </source>
</reference>
<protein>
    <recommendedName>
        <fullName evidence="4">Chromo domain-containing protein</fullName>
    </recommendedName>
</protein>
<dbReference type="GO" id="GO:0006338">
    <property type="term" value="P:chromatin remodeling"/>
    <property type="evidence" value="ECO:0007669"/>
    <property type="project" value="UniProtKB-ARBA"/>
</dbReference>
<evidence type="ECO:0000259" key="4">
    <source>
        <dbReference type="PROSITE" id="PS50013"/>
    </source>
</evidence>
<dbReference type="Pfam" id="PF01393">
    <property type="entry name" value="Chromo_shadow"/>
    <property type="match status" value="1"/>
</dbReference>
<dbReference type="AlphaFoldDB" id="W9NDY3"/>
<dbReference type="HOGENOM" id="CLU_045874_0_1_1"/>
<dbReference type="Proteomes" id="UP000030751">
    <property type="component" value="Unassembled WGS sequence"/>
</dbReference>
<dbReference type="EMBL" id="JH651171">
    <property type="protein sequence ID" value="EXA28916.1"/>
    <property type="molecule type" value="Genomic_DNA"/>
</dbReference>
<dbReference type="Pfam" id="PF00385">
    <property type="entry name" value="Chromo"/>
    <property type="match status" value="1"/>
</dbReference>
<dbReference type="GO" id="GO:0005634">
    <property type="term" value="C:nucleus"/>
    <property type="evidence" value="ECO:0007669"/>
    <property type="project" value="UniProtKB-SubCell"/>
</dbReference>
<comment type="subunit">
    <text evidence="2">Component of the NuA4 histone acetyltransferase complex.</text>
</comment>
<evidence type="ECO:0000256" key="1">
    <source>
        <dbReference type="ARBA" id="ARBA00004123"/>
    </source>
</evidence>
<dbReference type="InterPro" id="IPR023780">
    <property type="entry name" value="Chromo_domain"/>
</dbReference>
<dbReference type="InterPro" id="IPR016197">
    <property type="entry name" value="Chromo-like_dom_sf"/>
</dbReference>
<dbReference type="SUPFAM" id="SSF54160">
    <property type="entry name" value="Chromo domain-like"/>
    <property type="match status" value="2"/>
</dbReference>
<reference evidence="5" key="2">
    <citation type="submission" date="2012-05" db="EMBL/GenBank/DDBJ databases">
        <title>Annotation of the Genome Sequence of Fusarium oxysporum HDV247.</title>
        <authorList>
            <consortium name="The Broad Institute Genomics Platform"/>
            <person name="Ma L.-J."/>
            <person name="Corby-Kistler H."/>
            <person name="Broz K."/>
            <person name="Gale L.R."/>
            <person name="Jonkers W."/>
            <person name="O'Donnell K."/>
            <person name="Ploetz R."/>
            <person name="Steinberg C."/>
            <person name="Schwartz D.C."/>
            <person name="VanEtten H."/>
            <person name="Zhou S."/>
            <person name="Young S.K."/>
            <person name="Zeng Q."/>
            <person name="Gargeya S."/>
            <person name="Fitzgerald M."/>
            <person name="Abouelleil A."/>
            <person name="Alvarado L."/>
            <person name="Chapman S.B."/>
            <person name="Gainer-Dewar J."/>
            <person name="Goldberg J."/>
            <person name="Griggs A."/>
            <person name="Gujja S."/>
            <person name="Hansen M."/>
            <person name="Howarth C."/>
            <person name="Imamovic A."/>
            <person name="Ireland A."/>
            <person name="Larimer J."/>
            <person name="McCowan C."/>
            <person name="Murphy C."/>
            <person name="Pearson M."/>
            <person name="Poon T.W."/>
            <person name="Priest M."/>
            <person name="Roberts A."/>
            <person name="Saif S."/>
            <person name="Shea T."/>
            <person name="Sykes S."/>
            <person name="Wortman J."/>
            <person name="Nusbaum C."/>
            <person name="Birren B."/>
        </authorList>
    </citation>
    <scope>NUCLEOTIDE SEQUENCE</scope>
    <source>
        <strain evidence="5">HDV247</strain>
    </source>
</reference>
<sequence length="197" mass="22868">MAKTDDNHENDSIYLVDSIQDHFVDEDGCMYFQVKWQGHESSKEWTWEPQTNLESVACFVPLRSAELTLEIGDRIEGDMLVKEYFESLGKRRKRVRRSAKKQPSSFVATCGTGRGRRNERHRTVPSGRIAKLAWEPPRGSWEHEPFHIDGCGGDSVETLMIYITWLGGHKTRHKMDVLCKKCPQKMLRYLEQYVSMS</sequence>
<name>W9NDY3_FUSOX</name>
<feature type="domain" description="Chromo" evidence="4">
    <location>
        <begin position="14"/>
        <end position="58"/>
    </location>
</feature>
<evidence type="ECO:0000256" key="2">
    <source>
        <dbReference type="ARBA" id="ARBA00011353"/>
    </source>
</evidence>
<dbReference type="PROSITE" id="PS50013">
    <property type="entry name" value="CHROMO_2"/>
    <property type="match status" value="1"/>
</dbReference>
<dbReference type="InterPro" id="IPR000953">
    <property type="entry name" value="Chromo/chromo_shadow_dom"/>
</dbReference>
<gene>
    <name evidence="5" type="ORF">FOVG_19513</name>
</gene>
<evidence type="ECO:0000256" key="3">
    <source>
        <dbReference type="ARBA" id="ARBA00023242"/>
    </source>
</evidence>
<proteinExistence type="predicted"/>
<comment type="subcellular location">
    <subcellularLocation>
        <location evidence="1">Nucleus</location>
    </subcellularLocation>
</comment>
<evidence type="ECO:0000313" key="5">
    <source>
        <dbReference type="EMBL" id="EXA28916.1"/>
    </source>
</evidence>
<organism evidence="5">
    <name type="scientific">Fusarium oxysporum f. sp. pisi HDV247</name>
    <dbReference type="NCBI Taxonomy" id="1080344"/>
    <lineage>
        <taxon>Eukaryota</taxon>
        <taxon>Fungi</taxon>
        <taxon>Dikarya</taxon>
        <taxon>Ascomycota</taxon>
        <taxon>Pezizomycotina</taxon>
        <taxon>Sordariomycetes</taxon>
        <taxon>Hypocreomycetidae</taxon>
        <taxon>Hypocreales</taxon>
        <taxon>Nectriaceae</taxon>
        <taxon>Fusarium</taxon>
        <taxon>Fusarium oxysporum species complex</taxon>
    </lineage>
</organism>
<dbReference type="InterPro" id="IPR008251">
    <property type="entry name" value="Chromo_shadow_dom"/>
</dbReference>
<dbReference type="OrthoDB" id="433924at2759"/>
<dbReference type="Gene3D" id="2.40.50.40">
    <property type="match status" value="2"/>
</dbReference>
<keyword evidence="3" id="KW-0539">Nucleus</keyword>